<comment type="caution">
    <text evidence="3">The sequence shown here is derived from an EMBL/GenBank/DDBJ whole genome shotgun (WGS) entry which is preliminary data.</text>
</comment>
<dbReference type="Gene3D" id="1.10.1040.20">
    <property type="entry name" value="ProC-like, C-terminal domain"/>
    <property type="match status" value="1"/>
</dbReference>
<dbReference type="InterPro" id="IPR036291">
    <property type="entry name" value="NAD(P)-bd_dom_sf"/>
</dbReference>
<proteinExistence type="predicted"/>
<dbReference type="SUPFAM" id="SSF48179">
    <property type="entry name" value="6-phosphogluconate dehydrogenase C-terminal domain-like"/>
    <property type="match status" value="1"/>
</dbReference>
<dbReference type="Pfam" id="PF10728">
    <property type="entry name" value="DUF2520"/>
    <property type="match status" value="1"/>
</dbReference>
<evidence type="ECO:0000259" key="1">
    <source>
        <dbReference type="Pfam" id="PF03807"/>
    </source>
</evidence>
<dbReference type="PANTHER" id="PTHR40459:SF1">
    <property type="entry name" value="CONSERVED HYPOTHETICAL ALANINE AND LEUCINE RICH PROTEIN"/>
    <property type="match status" value="1"/>
</dbReference>
<dbReference type="RefSeq" id="WP_191709709.1">
    <property type="nucleotide sequence ID" value="NZ_JACSPQ010000001.1"/>
</dbReference>
<dbReference type="SUPFAM" id="SSF51735">
    <property type="entry name" value="NAD(P)-binding Rossmann-fold domains"/>
    <property type="match status" value="1"/>
</dbReference>
<evidence type="ECO:0000313" key="3">
    <source>
        <dbReference type="EMBL" id="MBD8001518.1"/>
    </source>
</evidence>
<dbReference type="EMBL" id="JACSPQ010000001">
    <property type="protein sequence ID" value="MBD8001518.1"/>
    <property type="molecule type" value="Genomic_DNA"/>
</dbReference>
<dbReference type="InterPro" id="IPR018931">
    <property type="entry name" value="DUF2520"/>
</dbReference>
<dbReference type="Pfam" id="PF03807">
    <property type="entry name" value="F420_oxidored"/>
    <property type="match status" value="1"/>
</dbReference>
<dbReference type="Gene3D" id="3.40.50.720">
    <property type="entry name" value="NAD(P)-binding Rossmann-like Domain"/>
    <property type="match status" value="1"/>
</dbReference>
<evidence type="ECO:0000259" key="2">
    <source>
        <dbReference type="Pfam" id="PF10728"/>
    </source>
</evidence>
<dbReference type="PANTHER" id="PTHR40459">
    <property type="entry name" value="CONSERVED HYPOTHETICAL ALANINE AND LEUCINE RICH PROTEIN"/>
    <property type="match status" value="1"/>
</dbReference>
<feature type="domain" description="Pyrroline-5-carboxylate reductase catalytic N-terminal" evidence="1">
    <location>
        <begin position="8"/>
        <end position="90"/>
    </location>
</feature>
<evidence type="ECO:0000313" key="4">
    <source>
        <dbReference type="Proteomes" id="UP000616346"/>
    </source>
</evidence>
<protein>
    <submittedName>
        <fullName evidence="3">DUF2520 domain-containing protein</fullName>
    </submittedName>
</protein>
<dbReference type="InterPro" id="IPR037108">
    <property type="entry name" value="TM1727-like_C_sf"/>
</dbReference>
<dbReference type="InterPro" id="IPR028939">
    <property type="entry name" value="P5C_Rdtase_cat_N"/>
</dbReference>
<organism evidence="3 4">
    <name type="scientific">Phocaeicola faecium</name>
    <dbReference type="NCBI Taxonomy" id="2762213"/>
    <lineage>
        <taxon>Bacteria</taxon>
        <taxon>Pseudomonadati</taxon>
        <taxon>Bacteroidota</taxon>
        <taxon>Bacteroidia</taxon>
        <taxon>Bacteroidales</taxon>
        <taxon>Bacteroidaceae</taxon>
        <taxon>Phocaeicola</taxon>
    </lineage>
</organism>
<reference evidence="3 4" key="1">
    <citation type="submission" date="2020-08" db="EMBL/GenBank/DDBJ databases">
        <title>A Genomic Blueprint of the Chicken Gut Microbiome.</title>
        <authorList>
            <person name="Gilroy R."/>
            <person name="Ravi A."/>
            <person name="Getino M."/>
            <person name="Pursley I."/>
            <person name="Horton D.L."/>
            <person name="Alikhan N.-F."/>
            <person name="Baker D."/>
            <person name="Gharbi K."/>
            <person name="Hall N."/>
            <person name="Watson M."/>
            <person name="Adriaenssens E.M."/>
            <person name="Foster-Nyarko E."/>
            <person name="Jarju S."/>
            <person name="Secka A."/>
            <person name="Antonio M."/>
            <person name="Oren A."/>
            <person name="Chaudhuri R."/>
            <person name="La Ragione R.M."/>
            <person name="Hildebrand F."/>
            <person name="Pallen M.J."/>
        </authorList>
    </citation>
    <scope>NUCLEOTIDE SEQUENCE [LARGE SCALE GENOMIC DNA]</scope>
    <source>
        <strain evidence="3 4">Sa1YUN3</strain>
    </source>
</reference>
<name>A0ABR8V9S1_9BACT</name>
<gene>
    <name evidence="3" type="ORF">H9626_04700</name>
</gene>
<keyword evidence="4" id="KW-1185">Reference proteome</keyword>
<dbReference type="InterPro" id="IPR008927">
    <property type="entry name" value="6-PGluconate_DH-like_C_sf"/>
</dbReference>
<dbReference type="Proteomes" id="UP000616346">
    <property type="component" value="Unassembled WGS sequence"/>
</dbReference>
<feature type="domain" description="DUF2520" evidence="2">
    <location>
        <begin position="131"/>
        <end position="256"/>
    </location>
</feature>
<sequence length="266" mass="29969">MNETITSIAIIGAGNVATHLALGLSGKGFTIRQVFSRTEESARELATKLNCPYTSSLEQLTPDADLYIVSIKDSALESVIPHITRRNPQALFVHTAGSMSADVWKGYANRYGVIYPMQTFSKQRTIDFTDIPVFIEANNADDTDRLTRLMEQLSRHIYHVSSEQRRYLHIAAVFACNFTNHMYAVCEHLLKAHGLPFAAMLPLIDETARKVHLLSPTEAQTGPACRYDVNVIDRHLQMLNGEPELAKLYELISQNIHVYNKRKSKH</sequence>
<accession>A0ABR8V9S1</accession>